<evidence type="ECO:0000313" key="2">
    <source>
        <dbReference type="RefSeq" id="XP_010248763.1"/>
    </source>
</evidence>
<dbReference type="KEGG" id="nnu:104591575"/>
<protein>
    <submittedName>
        <fullName evidence="2">Uncharacterized protein LOC104591575</fullName>
    </submittedName>
</protein>
<dbReference type="AlphaFoldDB" id="A0A1U7ZC36"/>
<accession>A0A1U7ZC36</accession>
<sequence>MLNMVGFQPMKMKRKDFEEAYDEFSDFSLSSPARKIRRLDADLPPIMGEEEALKISLDFEQQPLSEHLDTSKQQSGAVMKEAVLSAHLNEEKALVLYNPANTPLLKVPSSSDLSITVNSDLILSLKNHMLWSTHTKPVRTADDVAASSDKNRAVANDSLAVVSWVPSQLPPYDAGMTEVPAAEALEPMEAELNGMMMETEGEIPGQARRAGAMVGVELQALQQWQQEHCMIPELPQNTSAPVMWSW</sequence>
<organism evidence="1 2">
    <name type="scientific">Nelumbo nucifera</name>
    <name type="common">Sacred lotus</name>
    <dbReference type="NCBI Taxonomy" id="4432"/>
    <lineage>
        <taxon>Eukaryota</taxon>
        <taxon>Viridiplantae</taxon>
        <taxon>Streptophyta</taxon>
        <taxon>Embryophyta</taxon>
        <taxon>Tracheophyta</taxon>
        <taxon>Spermatophyta</taxon>
        <taxon>Magnoliopsida</taxon>
        <taxon>Proteales</taxon>
        <taxon>Nelumbonaceae</taxon>
        <taxon>Nelumbo</taxon>
    </lineage>
</organism>
<dbReference type="PANTHER" id="PTHR35510:SF1">
    <property type="entry name" value="DBH-LIKE MONOOXYGENASE"/>
    <property type="match status" value="1"/>
</dbReference>
<reference evidence="2" key="1">
    <citation type="submission" date="2025-08" db="UniProtKB">
        <authorList>
            <consortium name="RefSeq"/>
        </authorList>
    </citation>
    <scope>IDENTIFICATION</scope>
</reference>
<evidence type="ECO:0000313" key="1">
    <source>
        <dbReference type="Proteomes" id="UP000189703"/>
    </source>
</evidence>
<dbReference type="FunCoup" id="A0A1U7ZC36">
    <property type="interactions" value="1621"/>
</dbReference>
<dbReference type="OrthoDB" id="1937743at2759"/>
<name>A0A1U7ZC36_NELNU</name>
<dbReference type="Proteomes" id="UP000189703">
    <property type="component" value="Unplaced"/>
</dbReference>
<dbReference type="GeneID" id="104591575"/>
<proteinExistence type="predicted"/>
<dbReference type="InParanoid" id="A0A1U7ZC36"/>
<dbReference type="OMA" id="YINEGSA"/>
<dbReference type="eggNOG" id="ENOG502S071">
    <property type="taxonomic scope" value="Eukaryota"/>
</dbReference>
<dbReference type="RefSeq" id="XP_010248763.1">
    <property type="nucleotide sequence ID" value="XM_010250461.1"/>
</dbReference>
<gene>
    <name evidence="2" type="primary">LOC104591575</name>
</gene>
<dbReference type="PANTHER" id="PTHR35510">
    <property type="entry name" value="DBH-LIKE MONOOXYGENASE"/>
    <property type="match status" value="1"/>
</dbReference>
<keyword evidence="1" id="KW-1185">Reference proteome</keyword>